<dbReference type="GO" id="GO:0003677">
    <property type="term" value="F:DNA binding"/>
    <property type="evidence" value="ECO:0007669"/>
    <property type="project" value="UniProtKB-KW"/>
</dbReference>
<feature type="modified residue" description="4-aspartylphosphate" evidence="1">
    <location>
        <position position="54"/>
    </location>
</feature>
<proteinExistence type="predicted"/>
<sequence length="230" mass="26947">MINAIAIDDEPLALKVIENFCAKIDFIFLEKTFHKPKEGIIFLEKYPVDLVFLDINMPAISGLDLAKTSLQETMVIFTTAYSEYAVEGFNLNALDYLLKPFTFDRFEQALQKAKAYYEYTKSHHLEKRFLLIRADYKLHKINIDEILFIEGLDDYLKIYLAHQKPLVARMTLKKLLEKLPPSEFVRVHRSFIVPIQKVQKFNNKVICIENYEIPIGVSYEEEVQKWLTSN</sequence>
<dbReference type="Pfam" id="PF04397">
    <property type="entry name" value="LytTR"/>
    <property type="match status" value="1"/>
</dbReference>
<keyword evidence="1" id="KW-0597">Phosphoprotein</keyword>
<keyword evidence="4" id="KW-0238">DNA-binding</keyword>
<dbReference type="InterPro" id="IPR011006">
    <property type="entry name" value="CheY-like_superfamily"/>
</dbReference>
<dbReference type="SMART" id="SM00448">
    <property type="entry name" value="REC"/>
    <property type="match status" value="1"/>
</dbReference>
<dbReference type="Pfam" id="PF00072">
    <property type="entry name" value="Response_reg"/>
    <property type="match status" value="1"/>
</dbReference>
<dbReference type="STRING" id="1003.SAMN04488541_1004160"/>
<dbReference type="InterPro" id="IPR046947">
    <property type="entry name" value="LytR-like"/>
</dbReference>
<dbReference type="OrthoDB" id="1646880at2"/>
<name>A0A1I2C9L4_9BACT</name>
<dbReference type="PROSITE" id="PS50110">
    <property type="entry name" value="RESPONSE_REGULATORY"/>
    <property type="match status" value="1"/>
</dbReference>
<dbReference type="Proteomes" id="UP000199513">
    <property type="component" value="Unassembled WGS sequence"/>
</dbReference>
<dbReference type="InterPro" id="IPR007492">
    <property type="entry name" value="LytTR_DNA-bd_dom"/>
</dbReference>
<evidence type="ECO:0000256" key="1">
    <source>
        <dbReference type="PROSITE-ProRule" id="PRU00169"/>
    </source>
</evidence>
<dbReference type="InterPro" id="IPR001789">
    <property type="entry name" value="Sig_transdc_resp-reg_receiver"/>
</dbReference>
<feature type="domain" description="HTH LytTR-type" evidence="3">
    <location>
        <begin position="130"/>
        <end position="229"/>
    </location>
</feature>
<dbReference type="PANTHER" id="PTHR37299">
    <property type="entry name" value="TRANSCRIPTIONAL REGULATOR-RELATED"/>
    <property type="match status" value="1"/>
</dbReference>
<evidence type="ECO:0000313" key="4">
    <source>
        <dbReference type="EMBL" id="SFE65016.1"/>
    </source>
</evidence>
<dbReference type="AlphaFoldDB" id="A0A1I2C9L4"/>
<dbReference type="Gene3D" id="2.40.50.1020">
    <property type="entry name" value="LytTr DNA-binding domain"/>
    <property type="match status" value="1"/>
</dbReference>
<protein>
    <submittedName>
        <fullName evidence="4">DNA-binding response regulator, LytR/AlgR family</fullName>
    </submittedName>
</protein>
<organism evidence="4 5">
    <name type="scientific">Thermoflexibacter ruber</name>
    <dbReference type="NCBI Taxonomy" id="1003"/>
    <lineage>
        <taxon>Bacteria</taxon>
        <taxon>Pseudomonadati</taxon>
        <taxon>Bacteroidota</taxon>
        <taxon>Cytophagia</taxon>
        <taxon>Cytophagales</taxon>
        <taxon>Thermoflexibacteraceae</taxon>
        <taxon>Thermoflexibacter</taxon>
    </lineage>
</organism>
<reference evidence="4 5" key="1">
    <citation type="submission" date="2016-10" db="EMBL/GenBank/DDBJ databases">
        <authorList>
            <person name="de Groot N.N."/>
        </authorList>
    </citation>
    <scope>NUCLEOTIDE SEQUENCE [LARGE SCALE GENOMIC DNA]</scope>
    <source>
        <strain>GEY</strain>
        <strain evidence="5">DSM 9560</strain>
    </source>
</reference>
<keyword evidence="5" id="KW-1185">Reference proteome</keyword>
<dbReference type="GO" id="GO:0000156">
    <property type="term" value="F:phosphorelay response regulator activity"/>
    <property type="evidence" value="ECO:0007669"/>
    <property type="project" value="InterPro"/>
</dbReference>
<gene>
    <name evidence="4" type="ORF">SAMN04488541_1004160</name>
</gene>
<dbReference type="EMBL" id="FONY01000004">
    <property type="protein sequence ID" value="SFE65016.1"/>
    <property type="molecule type" value="Genomic_DNA"/>
</dbReference>
<evidence type="ECO:0000259" key="2">
    <source>
        <dbReference type="PROSITE" id="PS50110"/>
    </source>
</evidence>
<dbReference type="SUPFAM" id="SSF52172">
    <property type="entry name" value="CheY-like"/>
    <property type="match status" value="1"/>
</dbReference>
<evidence type="ECO:0000259" key="3">
    <source>
        <dbReference type="PROSITE" id="PS50930"/>
    </source>
</evidence>
<accession>A0A1I2C9L4</accession>
<dbReference type="PANTHER" id="PTHR37299:SF1">
    <property type="entry name" value="STAGE 0 SPORULATION PROTEIN A HOMOLOG"/>
    <property type="match status" value="1"/>
</dbReference>
<dbReference type="RefSeq" id="WP_091540188.1">
    <property type="nucleotide sequence ID" value="NZ_FONY01000004.1"/>
</dbReference>
<feature type="domain" description="Response regulatory" evidence="2">
    <location>
        <begin position="3"/>
        <end position="114"/>
    </location>
</feature>
<dbReference type="PROSITE" id="PS50930">
    <property type="entry name" value="HTH_LYTTR"/>
    <property type="match status" value="1"/>
</dbReference>
<evidence type="ECO:0000313" key="5">
    <source>
        <dbReference type="Proteomes" id="UP000199513"/>
    </source>
</evidence>
<dbReference type="Gene3D" id="3.40.50.2300">
    <property type="match status" value="1"/>
</dbReference>
<dbReference type="SMART" id="SM00850">
    <property type="entry name" value="LytTR"/>
    <property type="match status" value="1"/>
</dbReference>